<reference evidence="2 3" key="1">
    <citation type="submission" date="2023-11" db="EMBL/GenBank/DDBJ databases">
        <title>Draft genome sequence and annotation of the polyextremotolerant black yeast-like fungus Aureobasidium pullulans NRRL 62042.</title>
        <authorList>
            <person name="Dielentheis-Frenken M.R.E."/>
            <person name="Wibberg D."/>
            <person name="Blank L.M."/>
            <person name="Tiso T."/>
        </authorList>
    </citation>
    <scope>NUCLEOTIDE SEQUENCE [LARGE SCALE GENOMIC DNA]</scope>
    <source>
        <strain evidence="2 3">NRRL 62042</strain>
    </source>
</reference>
<dbReference type="Pfam" id="PF13302">
    <property type="entry name" value="Acetyltransf_3"/>
    <property type="match status" value="1"/>
</dbReference>
<comment type="caution">
    <text evidence="2">The sequence shown here is derived from an EMBL/GenBank/DDBJ whole genome shotgun (WGS) entry which is preliminary data.</text>
</comment>
<dbReference type="PANTHER" id="PTHR43441:SF2">
    <property type="entry name" value="FAMILY ACETYLTRANSFERASE, PUTATIVE (AFU_ORTHOLOGUE AFUA_7G00850)-RELATED"/>
    <property type="match status" value="1"/>
</dbReference>
<evidence type="ECO:0000313" key="3">
    <source>
        <dbReference type="Proteomes" id="UP001341245"/>
    </source>
</evidence>
<dbReference type="InterPro" id="IPR016181">
    <property type="entry name" value="Acyl_CoA_acyltransferase"/>
</dbReference>
<keyword evidence="3" id="KW-1185">Reference proteome</keyword>
<sequence length="263" mass="29828">MAERPSMTSQAEGKQMLSSEPAFIPSTKVPLQGEYVTLATIEQRDISALWNNLQSSSASQSVFHFLPWRTPQNATEFQSTIEQVRDRGFVLFGIYADSSRLSASRTQSFSDNKSYTEILGMIGYLDISPPNRTLELGAVIFSPLLQRTTAATEAHYLMLKYAFEGLEHSTSPSYRRVAWKCNSANYASRKAAERLGFVYEGTWRNHMVVRGVSRDSDWLSIVDEEWPRVKRALEIWLHEDNFGDDGRQVRTLGQIRDESKAEG</sequence>
<protein>
    <recommendedName>
        <fullName evidence="1">N-acetyltransferase domain-containing protein</fullName>
    </recommendedName>
</protein>
<gene>
    <name evidence="2" type="ORF">QM012_005356</name>
</gene>
<dbReference type="Proteomes" id="UP001341245">
    <property type="component" value="Unassembled WGS sequence"/>
</dbReference>
<dbReference type="PANTHER" id="PTHR43441">
    <property type="entry name" value="RIBOSOMAL-PROTEIN-SERINE ACETYLTRANSFERASE"/>
    <property type="match status" value="1"/>
</dbReference>
<feature type="domain" description="N-acetyltransferase" evidence="1">
    <location>
        <begin position="36"/>
        <end position="215"/>
    </location>
</feature>
<evidence type="ECO:0000259" key="1">
    <source>
        <dbReference type="PROSITE" id="PS51186"/>
    </source>
</evidence>
<name>A0ABR0T4U8_AURPU</name>
<proteinExistence type="predicted"/>
<dbReference type="SUPFAM" id="SSF55729">
    <property type="entry name" value="Acyl-CoA N-acyltransferases (Nat)"/>
    <property type="match status" value="1"/>
</dbReference>
<dbReference type="PROSITE" id="PS51186">
    <property type="entry name" value="GNAT"/>
    <property type="match status" value="1"/>
</dbReference>
<organism evidence="2 3">
    <name type="scientific">Aureobasidium pullulans</name>
    <name type="common">Black yeast</name>
    <name type="synonym">Pullularia pullulans</name>
    <dbReference type="NCBI Taxonomy" id="5580"/>
    <lineage>
        <taxon>Eukaryota</taxon>
        <taxon>Fungi</taxon>
        <taxon>Dikarya</taxon>
        <taxon>Ascomycota</taxon>
        <taxon>Pezizomycotina</taxon>
        <taxon>Dothideomycetes</taxon>
        <taxon>Dothideomycetidae</taxon>
        <taxon>Dothideales</taxon>
        <taxon>Saccotheciaceae</taxon>
        <taxon>Aureobasidium</taxon>
    </lineage>
</organism>
<evidence type="ECO:0000313" key="2">
    <source>
        <dbReference type="EMBL" id="KAK5999503.1"/>
    </source>
</evidence>
<dbReference type="InterPro" id="IPR000182">
    <property type="entry name" value="GNAT_dom"/>
</dbReference>
<dbReference type="Gene3D" id="3.40.630.30">
    <property type="match status" value="1"/>
</dbReference>
<accession>A0ABR0T4U8</accession>
<dbReference type="InterPro" id="IPR051908">
    <property type="entry name" value="Ribosomal_N-acetyltransferase"/>
</dbReference>
<dbReference type="EMBL" id="JASGXD010000023">
    <property type="protein sequence ID" value="KAK5999503.1"/>
    <property type="molecule type" value="Genomic_DNA"/>
</dbReference>